<evidence type="ECO:0000256" key="1">
    <source>
        <dbReference type="ARBA" id="ARBA00010457"/>
    </source>
</evidence>
<evidence type="ECO:0000313" key="5">
    <source>
        <dbReference type="Proteomes" id="UP001081283"/>
    </source>
</evidence>
<sequence length="173" mass="17740">MKSHIAILCMTLLCSTSAYAAEGDRVTGTLEGEGITGEIRMVETASGAVLVEIQAEGVPEGEHGIHVHETGKCDSADNFESAGGHLALGLDHGVHNENGPHPGDLPNVRAGADGLVQAEYFVRGFALGTEGDPRILDDDGAAVVLHSGADDYISQPSGNSGARIACAVLNPAE</sequence>
<dbReference type="PANTHER" id="PTHR10003">
    <property type="entry name" value="SUPEROXIDE DISMUTASE CU-ZN -RELATED"/>
    <property type="match status" value="1"/>
</dbReference>
<keyword evidence="2" id="KW-0732">Signal</keyword>
<dbReference type="InterPro" id="IPR024134">
    <property type="entry name" value="SOD_Cu/Zn_/chaperone"/>
</dbReference>
<dbReference type="InterPro" id="IPR036423">
    <property type="entry name" value="SOD-like_Cu/Zn_dom_sf"/>
</dbReference>
<dbReference type="InterPro" id="IPR001424">
    <property type="entry name" value="SOD_Cu_Zn_dom"/>
</dbReference>
<reference evidence="4" key="1">
    <citation type="submission" date="2022-10" db="EMBL/GenBank/DDBJ databases">
        <title>Hoeflea sp. J2-29, isolated from marine algae.</title>
        <authorList>
            <person name="Kristyanto S."/>
            <person name="Kim J.M."/>
            <person name="Jeon C.O."/>
        </authorList>
    </citation>
    <scope>NUCLEOTIDE SEQUENCE</scope>
    <source>
        <strain evidence="4">J2-29</strain>
    </source>
</reference>
<evidence type="ECO:0000256" key="2">
    <source>
        <dbReference type="SAM" id="SignalP"/>
    </source>
</evidence>
<dbReference type="Gene3D" id="2.60.40.200">
    <property type="entry name" value="Superoxide dismutase, copper/zinc binding domain"/>
    <property type="match status" value="1"/>
</dbReference>
<gene>
    <name evidence="4" type="ORF">OEG82_23435</name>
</gene>
<dbReference type="Pfam" id="PF00080">
    <property type="entry name" value="Sod_Cu"/>
    <property type="match status" value="1"/>
</dbReference>
<evidence type="ECO:0000259" key="3">
    <source>
        <dbReference type="Pfam" id="PF00080"/>
    </source>
</evidence>
<keyword evidence="5" id="KW-1185">Reference proteome</keyword>
<proteinExistence type="inferred from homology"/>
<dbReference type="SUPFAM" id="SSF49329">
    <property type="entry name" value="Cu,Zn superoxide dismutase-like"/>
    <property type="match status" value="1"/>
</dbReference>
<dbReference type="RefSeq" id="WP_267614770.1">
    <property type="nucleotide sequence ID" value="NZ_JAOVZQ010000001.1"/>
</dbReference>
<feature type="chain" id="PRO_5046037121" evidence="2">
    <location>
        <begin position="21"/>
        <end position="173"/>
    </location>
</feature>
<protein>
    <submittedName>
        <fullName evidence="4">Superoxide dismutase family protein</fullName>
    </submittedName>
</protein>
<dbReference type="EMBL" id="JAOVZQ010000001">
    <property type="protein sequence ID" value="MCY0096937.1"/>
    <property type="molecule type" value="Genomic_DNA"/>
</dbReference>
<feature type="signal peptide" evidence="2">
    <location>
        <begin position="1"/>
        <end position="20"/>
    </location>
</feature>
<accession>A0ABT3YM39</accession>
<comment type="caution">
    <text evidence="4">The sequence shown here is derived from an EMBL/GenBank/DDBJ whole genome shotgun (WGS) entry which is preliminary data.</text>
</comment>
<organism evidence="4 5">
    <name type="scientific">Hoeflea ulvae</name>
    <dbReference type="NCBI Taxonomy" id="2983764"/>
    <lineage>
        <taxon>Bacteria</taxon>
        <taxon>Pseudomonadati</taxon>
        <taxon>Pseudomonadota</taxon>
        <taxon>Alphaproteobacteria</taxon>
        <taxon>Hyphomicrobiales</taxon>
        <taxon>Rhizobiaceae</taxon>
        <taxon>Hoeflea</taxon>
    </lineage>
</organism>
<name>A0ABT3YM39_9HYPH</name>
<evidence type="ECO:0000313" key="4">
    <source>
        <dbReference type="EMBL" id="MCY0096937.1"/>
    </source>
</evidence>
<dbReference type="Proteomes" id="UP001081283">
    <property type="component" value="Unassembled WGS sequence"/>
</dbReference>
<feature type="domain" description="Superoxide dismutase copper/zinc binding" evidence="3">
    <location>
        <begin position="36"/>
        <end position="168"/>
    </location>
</feature>
<comment type="similarity">
    <text evidence="1">Belongs to the Cu-Zn superoxide dismutase family.</text>
</comment>